<accession>A0ABW1XRC3</accession>
<evidence type="ECO:0000313" key="3">
    <source>
        <dbReference type="Proteomes" id="UP001596364"/>
    </source>
</evidence>
<name>A0ABW1XRC3_9ALTE</name>
<organism evidence="2 3">
    <name type="scientific">Pseudobowmanella zhangzhouensis</name>
    <dbReference type="NCBI Taxonomy" id="1537679"/>
    <lineage>
        <taxon>Bacteria</taxon>
        <taxon>Pseudomonadati</taxon>
        <taxon>Pseudomonadota</taxon>
        <taxon>Gammaproteobacteria</taxon>
        <taxon>Alteromonadales</taxon>
        <taxon>Alteromonadaceae</taxon>
    </lineage>
</organism>
<reference evidence="3" key="1">
    <citation type="journal article" date="2019" name="Int. J. Syst. Evol. Microbiol.">
        <title>The Global Catalogue of Microorganisms (GCM) 10K type strain sequencing project: providing services to taxonomists for standard genome sequencing and annotation.</title>
        <authorList>
            <consortium name="The Broad Institute Genomics Platform"/>
            <consortium name="The Broad Institute Genome Sequencing Center for Infectious Disease"/>
            <person name="Wu L."/>
            <person name="Ma J."/>
        </authorList>
    </citation>
    <scope>NUCLEOTIDE SEQUENCE [LARGE SCALE GENOMIC DNA]</scope>
    <source>
        <strain evidence="3">CGMCC 1.16031</strain>
    </source>
</reference>
<dbReference type="InterPro" id="IPR013424">
    <property type="entry name" value="Ice-binding_C"/>
</dbReference>
<dbReference type="RefSeq" id="WP_165490727.1">
    <property type="nucleotide sequence ID" value="NZ_JBHSUS010000001.1"/>
</dbReference>
<sequence>MLGKSITKCSMLAAILVSMNVQASLVTLTFDNGDSLGDWSQDRTAPAGFTIVDNELVMSIDGSQATDGGFNDTHGMKLSVDGANYVAIDMFVSADWTNSERYAGFWGVGRDISDSISSYPILEFQGAGVNFPSAGIAIWDNMWAEISDLFTLDAFNRFALRANGMGVDYFLNGTKIYSETSSMTVGFSDIILNAKNDGNSFEVRYDNLTYGKVPEPAAWALMLTGLAWLGLRKKR</sequence>
<keyword evidence="1" id="KW-0732">Signal</keyword>
<protein>
    <submittedName>
        <fullName evidence="2">PEP-CTERM sorting domain-containing protein</fullName>
    </submittedName>
</protein>
<dbReference type="NCBIfam" id="TIGR02595">
    <property type="entry name" value="PEP_CTERM"/>
    <property type="match status" value="1"/>
</dbReference>
<feature type="chain" id="PRO_5047186448" evidence="1">
    <location>
        <begin position="24"/>
        <end position="235"/>
    </location>
</feature>
<keyword evidence="3" id="KW-1185">Reference proteome</keyword>
<evidence type="ECO:0000256" key="1">
    <source>
        <dbReference type="SAM" id="SignalP"/>
    </source>
</evidence>
<feature type="signal peptide" evidence="1">
    <location>
        <begin position="1"/>
        <end position="23"/>
    </location>
</feature>
<comment type="caution">
    <text evidence="2">The sequence shown here is derived from an EMBL/GenBank/DDBJ whole genome shotgun (WGS) entry which is preliminary data.</text>
</comment>
<evidence type="ECO:0000313" key="2">
    <source>
        <dbReference type="EMBL" id="MFC6441289.1"/>
    </source>
</evidence>
<dbReference type="EMBL" id="JBHSUS010000001">
    <property type="protein sequence ID" value="MFC6441289.1"/>
    <property type="molecule type" value="Genomic_DNA"/>
</dbReference>
<proteinExistence type="predicted"/>
<gene>
    <name evidence="2" type="ORF">ACFP85_14140</name>
</gene>
<dbReference type="Proteomes" id="UP001596364">
    <property type="component" value="Unassembled WGS sequence"/>
</dbReference>